<evidence type="ECO:0000259" key="6">
    <source>
        <dbReference type="PROSITE" id="PS50970"/>
    </source>
</evidence>
<dbReference type="AlphaFoldDB" id="A0AAW1X4E1"/>
<keyword evidence="8" id="KW-1185">Reference proteome</keyword>
<keyword evidence="4 5" id="KW-0862">Zinc</keyword>
<name>A0AAW1X4E1_RUBAR</name>
<dbReference type="PANTHER" id="PTHR46015">
    <property type="entry name" value="ZGC:172121"/>
    <property type="match status" value="1"/>
</dbReference>
<feature type="binding site" evidence="5">
    <location>
        <position position="330"/>
    </location>
    <ligand>
        <name>Zn(2+)</name>
        <dbReference type="ChEBI" id="CHEBI:29105"/>
    </ligand>
</feature>
<feature type="domain" description="Hcy-binding" evidence="6">
    <location>
        <begin position="193"/>
        <end position="344"/>
    </location>
</feature>
<comment type="cofactor">
    <cofactor evidence="5">
        <name>Zn(2+)</name>
        <dbReference type="ChEBI" id="CHEBI:29105"/>
    </cofactor>
</comment>
<dbReference type="Pfam" id="PF02574">
    <property type="entry name" value="S-methyl_trans"/>
    <property type="match status" value="1"/>
</dbReference>
<evidence type="ECO:0000313" key="8">
    <source>
        <dbReference type="Proteomes" id="UP001457282"/>
    </source>
</evidence>
<keyword evidence="2 5" id="KW-0808">Transferase</keyword>
<dbReference type="GO" id="GO:0009086">
    <property type="term" value="P:methionine biosynthetic process"/>
    <property type="evidence" value="ECO:0007669"/>
    <property type="project" value="TreeGrafter"/>
</dbReference>
<dbReference type="Gene3D" id="3.20.20.330">
    <property type="entry name" value="Homocysteine-binding-like domain"/>
    <property type="match status" value="1"/>
</dbReference>
<organism evidence="7 8">
    <name type="scientific">Rubus argutus</name>
    <name type="common">Southern blackberry</name>
    <dbReference type="NCBI Taxonomy" id="59490"/>
    <lineage>
        <taxon>Eukaryota</taxon>
        <taxon>Viridiplantae</taxon>
        <taxon>Streptophyta</taxon>
        <taxon>Embryophyta</taxon>
        <taxon>Tracheophyta</taxon>
        <taxon>Spermatophyta</taxon>
        <taxon>Magnoliopsida</taxon>
        <taxon>eudicotyledons</taxon>
        <taxon>Gunneridae</taxon>
        <taxon>Pentapetalae</taxon>
        <taxon>rosids</taxon>
        <taxon>fabids</taxon>
        <taxon>Rosales</taxon>
        <taxon>Rosaceae</taxon>
        <taxon>Rosoideae</taxon>
        <taxon>Rosoideae incertae sedis</taxon>
        <taxon>Rubus</taxon>
    </lineage>
</organism>
<dbReference type="PROSITE" id="PS50970">
    <property type="entry name" value="HCY"/>
    <property type="match status" value="1"/>
</dbReference>
<protein>
    <recommendedName>
        <fullName evidence="6">Hcy-binding domain-containing protein</fullName>
    </recommendedName>
</protein>
<evidence type="ECO:0000256" key="5">
    <source>
        <dbReference type="PROSITE-ProRule" id="PRU00333"/>
    </source>
</evidence>
<evidence type="ECO:0000313" key="7">
    <source>
        <dbReference type="EMBL" id="KAK9930869.1"/>
    </source>
</evidence>
<dbReference type="GO" id="GO:0046872">
    <property type="term" value="F:metal ion binding"/>
    <property type="evidence" value="ECO:0007669"/>
    <property type="project" value="UniProtKB-KW"/>
</dbReference>
<dbReference type="Proteomes" id="UP001457282">
    <property type="component" value="Unassembled WGS sequence"/>
</dbReference>
<comment type="caution">
    <text evidence="7">The sequence shown here is derived from an EMBL/GenBank/DDBJ whole genome shotgun (WGS) entry which is preliminary data.</text>
</comment>
<dbReference type="SUPFAM" id="SSF82282">
    <property type="entry name" value="Homocysteine S-methyltransferase"/>
    <property type="match status" value="1"/>
</dbReference>
<feature type="binding site" evidence="5">
    <location>
        <position position="329"/>
    </location>
    <ligand>
        <name>Zn(2+)</name>
        <dbReference type="ChEBI" id="CHEBI:29105"/>
    </ligand>
</feature>
<evidence type="ECO:0000256" key="4">
    <source>
        <dbReference type="ARBA" id="ARBA00022833"/>
    </source>
</evidence>
<sequence length="354" mass="38965">MNDQLCNPLPWSTGPSLSVASLRAVLAAIPKSQKATSEIGSNSPADETEIEKLDEQASNLRKELVNKNACIKVLIDQLRDLVTNISTWQVLVLSDFKMVSKARSSVFKRKSRLFKLKIPIVIPVKVYGLLISTAVSRVLACLLGKARGSVPARLGQNVQSEHKKPEYLKIQWGGNYRLSTRKGYRFWPSGVHADLTKFEMTANKVEAMSYAELLEEEAIDIPAWFTFASKDGINVVSGDSILDCASIADSCKQVVAVGINCTPPRFIQGLILFIRKVTSKPIVIYPKVVRHMMVRASNGFHRVGAVVEEFADIVIDKWREVGASLFGGCCRTTPNTIRAISKALSNKSSTINDA</sequence>
<feature type="binding site" evidence="5">
    <location>
        <position position="261"/>
    </location>
    <ligand>
        <name>Zn(2+)</name>
        <dbReference type="ChEBI" id="CHEBI:29105"/>
    </ligand>
</feature>
<reference evidence="7 8" key="1">
    <citation type="journal article" date="2023" name="G3 (Bethesda)">
        <title>A chromosome-length genome assembly and annotation of blackberry (Rubus argutus, cv. 'Hillquist').</title>
        <authorList>
            <person name="Bruna T."/>
            <person name="Aryal R."/>
            <person name="Dudchenko O."/>
            <person name="Sargent D.J."/>
            <person name="Mead D."/>
            <person name="Buti M."/>
            <person name="Cavallini A."/>
            <person name="Hytonen T."/>
            <person name="Andres J."/>
            <person name="Pham M."/>
            <person name="Weisz D."/>
            <person name="Mascagni F."/>
            <person name="Usai G."/>
            <person name="Natali L."/>
            <person name="Bassil N."/>
            <person name="Fernandez G.E."/>
            <person name="Lomsadze A."/>
            <person name="Armour M."/>
            <person name="Olukolu B."/>
            <person name="Poorten T."/>
            <person name="Britton C."/>
            <person name="Davik J."/>
            <person name="Ashrafi H."/>
            <person name="Aiden E.L."/>
            <person name="Borodovsky M."/>
            <person name="Worthington M."/>
        </authorList>
    </citation>
    <scope>NUCLEOTIDE SEQUENCE [LARGE SCALE GENOMIC DNA]</scope>
    <source>
        <strain evidence="7">PI 553951</strain>
    </source>
</reference>
<evidence type="ECO:0000256" key="1">
    <source>
        <dbReference type="ARBA" id="ARBA00022603"/>
    </source>
</evidence>
<dbReference type="EMBL" id="JBEDUW010000004">
    <property type="protein sequence ID" value="KAK9930869.1"/>
    <property type="molecule type" value="Genomic_DNA"/>
</dbReference>
<dbReference type="GO" id="GO:0033528">
    <property type="term" value="P:S-methylmethionine cycle"/>
    <property type="evidence" value="ECO:0007669"/>
    <property type="project" value="TreeGrafter"/>
</dbReference>
<evidence type="ECO:0000256" key="2">
    <source>
        <dbReference type="ARBA" id="ARBA00022679"/>
    </source>
</evidence>
<dbReference type="GO" id="GO:0032259">
    <property type="term" value="P:methylation"/>
    <property type="evidence" value="ECO:0007669"/>
    <property type="project" value="UniProtKB-KW"/>
</dbReference>
<dbReference type="InterPro" id="IPR003726">
    <property type="entry name" value="HCY_dom"/>
</dbReference>
<accession>A0AAW1X4E1</accession>
<gene>
    <name evidence="7" type="ORF">M0R45_018175</name>
</gene>
<dbReference type="InterPro" id="IPR036589">
    <property type="entry name" value="HCY_dom_sf"/>
</dbReference>
<keyword evidence="3 5" id="KW-0479">Metal-binding</keyword>
<dbReference type="InterPro" id="IPR051486">
    <property type="entry name" value="Hcy_S-methyltransferase"/>
</dbReference>
<dbReference type="GO" id="GO:0008898">
    <property type="term" value="F:S-adenosylmethionine-homocysteine S-methyltransferase activity"/>
    <property type="evidence" value="ECO:0007669"/>
    <property type="project" value="TreeGrafter"/>
</dbReference>
<proteinExistence type="predicted"/>
<dbReference type="PANTHER" id="PTHR46015:SF10">
    <property type="entry name" value="HOMOCYSTEINE S-METHYLTRANSFERASE 3"/>
    <property type="match status" value="1"/>
</dbReference>
<keyword evidence="1 5" id="KW-0489">Methyltransferase</keyword>
<evidence type="ECO:0000256" key="3">
    <source>
        <dbReference type="ARBA" id="ARBA00022723"/>
    </source>
</evidence>